<reference evidence="1 2" key="1">
    <citation type="submission" date="2022-05" db="EMBL/GenBank/DDBJ databases">
        <authorList>
            <consortium name="Genoscope - CEA"/>
            <person name="William W."/>
        </authorList>
    </citation>
    <scope>NUCLEOTIDE SEQUENCE [LARGE SCALE GENOMIC DNA]</scope>
</reference>
<dbReference type="Proteomes" id="UP001159405">
    <property type="component" value="Unassembled WGS sequence"/>
</dbReference>
<name>A0ABN8P442_9CNID</name>
<organism evidence="1 2">
    <name type="scientific">Porites lobata</name>
    <dbReference type="NCBI Taxonomy" id="104759"/>
    <lineage>
        <taxon>Eukaryota</taxon>
        <taxon>Metazoa</taxon>
        <taxon>Cnidaria</taxon>
        <taxon>Anthozoa</taxon>
        <taxon>Hexacorallia</taxon>
        <taxon>Scleractinia</taxon>
        <taxon>Fungiina</taxon>
        <taxon>Poritidae</taxon>
        <taxon>Porites</taxon>
    </lineage>
</organism>
<dbReference type="EMBL" id="CALNXK010000051">
    <property type="protein sequence ID" value="CAH3132606.1"/>
    <property type="molecule type" value="Genomic_DNA"/>
</dbReference>
<gene>
    <name evidence="1" type="ORF">PLOB_00036016</name>
</gene>
<dbReference type="PANTHER" id="PTHR33845:SF1">
    <property type="entry name" value="C2H2-TYPE DOMAIN-CONTAINING PROTEIN"/>
    <property type="match status" value="1"/>
</dbReference>
<evidence type="ECO:0000313" key="2">
    <source>
        <dbReference type="Proteomes" id="UP001159405"/>
    </source>
</evidence>
<protein>
    <submittedName>
        <fullName evidence="1">Uncharacterized protein</fullName>
    </submittedName>
</protein>
<evidence type="ECO:0000313" key="1">
    <source>
        <dbReference type="EMBL" id="CAH3132606.1"/>
    </source>
</evidence>
<keyword evidence="2" id="KW-1185">Reference proteome</keyword>
<sequence>MATCGYSTYVGGSCGSSFQNPSNVQCVPLGDCQKEVKAHIKSLNVRDRSIKTESQLLLARAGIFDATEETLKISICPRHRDLFGINWRCNKKMCSTPTDWAPHKSKKLKGDRGLTFLQSKGLHQLTNQLLHVGTPICKQCRGKLKTELVVLPPLTSPSRSNLDFSTATAHQKEELALPSLVSDTSASTESAIDVSSPHSFLPKVNAACTEEGESNCSDLLEAFGKLAVDDDQSVVEFPDEGSSSSESSDGCHIDLQGLRREKLNQFLTVCGKEERVPGHPKKSWEKLSNQRKNIYVTRATTAIVTALEVIAPGDAGHLWTAVQSSRYITSLFKQVHVTQGSRVADHCAVYALSDPKEDHFQGTCDHAHAQSCSSCEGLDSVLSSIEASVRHKTSNLSDEERDDMMYSCQQAVHAIHTWKAHQLRVLQQDKCRIDVLQELNFNEVLITQDWAMKFLPLKYRETQTDWFGKRGISWHISVVVRRETGGNLQHQAFVHIAKNCSQDSNVVAAIMEHILRNLSNEHPEITTAYFRQDNAGCYKSAAMLAACPLMQKTTGINVRRVDFSDPQGGKGSCDRKAATIKAHVRRFVNEGPDVLTADDFRDAILSNNGVRGVRVAVVYCEFLAPAQPVKWEGVSSINNLSYQVTGVTVWKAYDVGKGKTILRTQLQGKVKSF</sequence>
<proteinExistence type="predicted"/>
<accession>A0ABN8P442</accession>
<dbReference type="PANTHER" id="PTHR33845">
    <property type="entry name" value="C2H2-TYPE DOMAIN-CONTAINING PROTEIN"/>
    <property type="match status" value="1"/>
</dbReference>
<comment type="caution">
    <text evidence="1">The sequence shown here is derived from an EMBL/GenBank/DDBJ whole genome shotgun (WGS) entry which is preliminary data.</text>
</comment>